<dbReference type="Proteomes" id="UP001295423">
    <property type="component" value="Unassembled WGS sequence"/>
</dbReference>
<sequence>MMQTMDCRWTLADHSSPLPFPTKTLPNEIHASQSSYALVSMLTIGDDDDSIFEESPASLLCESGLPTSAINKNKNKNRQAKGTTVSGDEERLVLRENRNSSMPMLQPQRRKSMEDLSHIESALNAVFDIIEATEGDDCQWNYAESLHGDFNDEVPESKWSSPVTTKVLQKPVRRSSLVYAPHSHYQSAH</sequence>
<gene>
    <name evidence="1" type="ORF">CYCCA115_LOCUS1633</name>
</gene>
<protein>
    <submittedName>
        <fullName evidence="1">Uncharacterized protein</fullName>
    </submittedName>
</protein>
<name>A0AAD2CDC6_9STRA</name>
<dbReference type="EMBL" id="CAKOGP040000071">
    <property type="protein sequence ID" value="CAJ1929225.1"/>
    <property type="molecule type" value="Genomic_DNA"/>
</dbReference>
<comment type="caution">
    <text evidence="1">The sequence shown here is derived from an EMBL/GenBank/DDBJ whole genome shotgun (WGS) entry which is preliminary data.</text>
</comment>
<dbReference type="AlphaFoldDB" id="A0AAD2CDC6"/>
<evidence type="ECO:0000313" key="2">
    <source>
        <dbReference type="Proteomes" id="UP001295423"/>
    </source>
</evidence>
<reference evidence="1" key="1">
    <citation type="submission" date="2023-08" db="EMBL/GenBank/DDBJ databases">
        <authorList>
            <person name="Audoor S."/>
            <person name="Bilcke G."/>
        </authorList>
    </citation>
    <scope>NUCLEOTIDE SEQUENCE</scope>
</reference>
<organism evidence="1 2">
    <name type="scientific">Cylindrotheca closterium</name>
    <dbReference type="NCBI Taxonomy" id="2856"/>
    <lineage>
        <taxon>Eukaryota</taxon>
        <taxon>Sar</taxon>
        <taxon>Stramenopiles</taxon>
        <taxon>Ochrophyta</taxon>
        <taxon>Bacillariophyta</taxon>
        <taxon>Bacillariophyceae</taxon>
        <taxon>Bacillariophycidae</taxon>
        <taxon>Bacillariales</taxon>
        <taxon>Bacillariaceae</taxon>
        <taxon>Cylindrotheca</taxon>
    </lineage>
</organism>
<proteinExistence type="predicted"/>
<keyword evidence="2" id="KW-1185">Reference proteome</keyword>
<accession>A0AAD2CDC6</accession>
<evidence type="ECO:0000313" key="1">
    <source>
        <dbReference type="EMBL" id="CAJ1929225.1"/>
    </source>
</evidence>